<evidence type="ECO:0000256" key="1">
    <source>
        <dbReference type="SAM" id="MobiDB-lite"/>
    </source>
</evidence>
<feature type="compositionally biased region" description="Basic and acidic residues" evidence="1">
    <location>
        <begin position="204"/>
        <end position="227"/>
    </location>
</feature>
<dbReference type="AlphaFoldDB" id="A0A9W5WUE2"/>
<gene>
    <name evidence="3" type="ORF">BaOVIS_005310</name>
</gene>
<reference evidence="3" key="1">
    <citation type="submission" date="2019-12" db="EMBL/GenBank/DDBJ databases">
        <title>Genome sequence of Babesia ovis.</title>
        <authorList>
            <person name="Yamagishi J."/>
            <person name="Sevinc F."/>
            <person name="Xuan X."/>
        </authorList>
    </citation>
    <scope>NUCLEOTIDE SEQUENCE</scope>
    <source>
        <strain evidence="3">Selcuk</strain>
    </source>
</reference>
<feature type="region of interest" description="Disordered" evidence="1">
    <location>
        <begin position="204"/>
        <end position="240"/>
    </location>
</feature>
<feature type="region of interest" description="Disordered" evidence="1">
    <location>
        <begin position="432"/>
        <end position="480"/>
    </location>
</feature>
<name>A0A9W5WUE2_BABOV</name>
<feature type="signal peptide" evidence="2">
    <location>
        <begin position="1"/>
        <end position="31"/>
    </location>
</feature>
<keyword evidence="3" id="KW-0456">Lyase</keyword>
<organism evidence="3 4">
    <name type="scientific">Babesia ovis</name>
    <dbReference type="NCBI Taxonomy" id="5869"/>
    <lineage>
        <taxon>Eukaryota</taxon>
        <taxon>Sar</taxon>
        <taxon>Alveolata</taxon>
        <taxon>Apicomplexa</taxon>
        <taxon>Aconoidasida</taxon>
        <taxon>Piroplasmida</taxon>
        <taxon>Babesiidae</taxon>
        <taxon>Babesia</taxon>
    </lineage>
</organism>
<keyword evidence="4" id="KW-1185">Reference proteome</keyword>
<evidence type="ECO:0000256" key="2">
    <source>
        <dbReference type="SAM" id="SignalP"/>
    </source>
</evidence>
<keyword evidence="2" id="KW-0732">Signal</keyword>
<dbReference type="Proteomes" id="UP001057455">
    <property type="component" value="Unassembled WGS sequence"/>
</dbReference>
<proteinExistence type="predicted"/>
<comment type="caution">
    <text evidence="3">The sequence shown here is derived from an EMBL/GenBank/DDBJ whole genome shotgun (WGS) entry which is preliminary data.</text>
</comment>
<dbReference type="OrthoDB" id="367157at2759"/>
<dbReference type="EMBL" id="BLIY01000004">
    <property type="protein sequence ID" value="GFE53127.1"/>
    <property type="molecule type" value="Genomic_DNA"/>
</dbReference>
<protein>
    <submittedName>
        <fullName evidence="3">Hyaluronate lyase, putative</fullName>
    </submittedName>
</protein>
<accession>A0A9W5WUE2</accession>
<feature type="chain" id="PRO_5040982750" evidence="2">
    <location>
        <begin position="32"/>
        <end position="480"/>
    </location>
</feature>
<evidence type="ECO:0000313" key="3">
    <source>
        <dbReference type="EMBL" id="GFE53127.1"/>
    </source>
</evidence>
<dbReference type="GO" id="GO:0016829">
    <property type="term" value="F:lyase activity"/>
    <property type="evidence" value="ECO:0007669"/>
    <property type="project" value="UniProtKB-KW"/>
</dbReference>
<sequence length="480" mass="54263">MASFGGFSKLATMLCFCLVALSAYLISSTVAVTIEVDKDTNKLVLTTEGENALARKLYDLKGRLEHVDSLFSEFLLDFQHLSNYQGTDPDKNKDRNTYMRLMKQVESITDEAATYKPLMSFLKQYKQLESTLGEDEVDVEAGTDNQTRITNIVEDFNNTGFVIDESHLNRFIHDIDVFIYECNSFVFKPLEALYKKQRELRKLKPKGDSECDSDSKLESEGEEKDTSAESGNKTTEFAEHIDKQGSVASTGVYENRNIDHVQDGATGCSSSTETPDIDLLKSYIRVKGMLNDVRLYVMLIALYSHGWEYDKEKNDSQYVKHKQRVEELRTNALDVVWTLGIYEYIHATLDFYNHYKAISPLYGDLRNEAASEECASKLKKWLMERGFIGLLNETSEFHGLCSSILKSYEELNDEADKIYYCGERMNYLTSGQKDSTEADVAPTEVEPTTPEQNTDEAAPALEGVDEVDCAPTSGNIRSVP</sequence>
<evidence type="ECO:0000313" key="4">
    <source>
        <dbReference type="Proteomes" id="UP001057455"/>
    </source>
</evidence>